<dbReference type="InterPro" id="IPR031691">
    <property type="entry name" value="LIAS_N"/>
</dbReference>
<keyword evidence="7 9" id="KW-0411">Iron-sulfur</keyword>
<dbReference type="NCBIfam" id="TIGR00510">
    <property type="entry name" value="lipA"/>
    <property type="match status" value="1"/>
</dbReference>
<dbReference type="SMART" id="SM00729">
    <property type="entry name" value="Elp3"/>
    <property type="match status" value="1"/>
</dbReference>
<dbReference type="PIRSF" id="PIRSF005963">
    <property type="entry name" value="Lipoyl_synth"/>
    <property type="match status" value="1"/>
</dbReference>
<feature type="domain" description="Radical SAM core" evidence="10">
    <location>
        <begin position="49"/>
        <end position="263"/>
    </location>
</feature>
<name>A0A532V391_UNCL8</name>
<dbReference type="InterPro" id="IPR007197">
    <property type="entry name" value="rSAM"/>
</dbReference>
<evidence type="ECO:0000313" key="12">
    <source>
        <dbReference type="Proteomes" id="UP000319619"/>
    </source>
</evidence>
<dbReference type="SUPFAM" id="SSF102114">
    <property type="entry name" value="Radical SAM enzymes"/>
    <property type="match status" value="1"/>
</dbReference>
<dbReference type="InterPro" id="IPR013785">
    <property type="entry name" value="Aldolase_TIM"/>
</dbReference>
<dbReference type="Gene3D" id="3.20.20.70">
    <property type="entry name" value="Aldolase class I"/>
    <property type="match status" value="1"/>
</dbReference>
<dbReference type="GO" id="GO:0009249">
    <property type="term" value="P:protein lipoylation"/>
    <property type="evidence" value="ECO:0007669"/>
    <property type="project" value="UniProtKB-UniRule"/>
</dbReference>
<dbReference type="InterPro" id="IPR003698">
    <property type="entry name" value="Lipoyl_synth"/>
</dbReference>
<comment type="caution">
    <text evidence="11">The sequence shown here is derived from an EMBL/GenBank/DDBJ whole genome shotgun (WGS) entry which is preliminary data.</text>
</comment>
<evidence type="ECO:0000256" key="2">
    <source>
        <dbReference type="ARBA" id="ARBA00022490"/>
    </source>
</evidence>
<keyword evidence="1 9" id="KW-0004">4Fe-4S</keyword>
<dbReference type="PANTHER" id="PTHR10949">
    <property type="entry name" value="LIPOYL SYNTHASE"/>
    <property type="match status" value="1"/>
</dbReference>
<evidence type="ECO:0000256" key="8">
    <source>
        <dbReference type="ARBA" id="ARBA00047326"/>
    </source>
</evidence>
<keyword evidence="2 9" id="KW-0963">Cytoplasm</keyword>
<evidence type="ECO:0000256" key="5">
    <source>
        <dbReference type="ARBA" id="ARBA00022723"/>
    </source>
</evidence>
<proteinExistence type="inferred from homology"/>
<comment type="subcellular location">
    <subcellularLocation>
        <location evidence="9">Cytoplasm</location>
    </subcellularLocation>
</comment>
<dbReference type="NCBIfam" id="NF009544">
    <property type="entry name" value="PRK12928.1"/>
    <property type="match status" value="1"/>
</dbReference>
<comment type="function">
    <text evidence="9">Catalyzes the radical-mediated insertion of two sulfur atoms into the C-6 and C-8 positions of the octanoyl moiety bound to the lipoyl domains of lipoate-dependent enzymes, thereby converting the octanoylated domains into lipoylated derivatives.</text>
</comment>
<dbReference type="AlphaFoldDB" id="A0A532V391"/>
<evidence type="ECO:0000256" key="7">
    <source>
        <dbReference type="ARBA" id="ARBA00023014"/>
    </source>
</evidence>
<comment type="catalytic activity">
    <reaction evidence="8 9">
        <text>[[Fe-S] cluster scaffold protein carrying a second [4Fe-4S](2+) cluster] + N(6)-octanoyl-L-lysyl-[protein] + 2 oxidized [2Fe-2S]-[ferredoxin] + 2 S-adenosyl-L-methionine + 4 H(+) = [[Fe-S] cluster scaffold protein] + N(6)-[(R)-dihydrolipoyl]-L-lysyl-[protein] + 4 Fe(3+) + 2 hydrogen sulfide + 2 5'-deoxyadenosine + 2 L-methionine + 2 reduced [2Fe-2S]-[ferredoxin]</text>
        <dbReference type="Rhea" id="RHEA:16585"/>
        <dbReference type="Rhea" id="RHEA-COMP:9928"/>
        <dbReference type="Rhea" id="RHEA-COMP:10000"/>
        <dbReference type="Rhea" id="RHEA-COMP:10001"/>
        <dbReference type="Rhea" id="RHEA-COMP:10475"/>
        <dbReference type="Rhea" id="RHEA-COMP:14568"/>
        <dbReference type="Rhea" id="RHEA-COMP:14569"/>
        <dbReference type="ChEBI" id="CHEBI:15378"/>
        <dbReference type="ChEBI" id="CHEBI:17319"/>
        <dbReference type="ChEBI" id="CHEBI:29034"/>
        <dbReference type="ChEBI" id="CHEBI:29919"/>
        <dbReference type="ChEBI" id="CHEBI:33722"/>
        <dbReference type="ChEBI" id="CHEBI:33737"/>
        <dbReference type="ChEBI" id="CHEBI:33738"/>
        <dbReference type="ChEBI" id="CHEBI:57844"/>
        <dbReference type="ChEBI" id="CHEBI:59789"/>
        <dbReference type="ChEBI" id="CHEBI:78809"/>
        <dbReference type="ChEBI" id="CHEBI:83100"/>
        <dbReference type="EC" id="2.8.1.8"/>
    </reaction>
</comment>
<evidence type="ECO:0000256" key="1">
    <source>
        <dbReference type="ARBA" id="ARBA00022485"/>
    </source>
</evidence>
<dbReference type="Proteomes" id="UP000319619">
    <property type="component" value="Unassembled WGS sequence"/>
</dbReference>
<keyword evidence="5 9" id="KW-0479">Metal-binding</keyword>
<evidence type="ECO:0000256" key="6">
    <source>
        <dbReference type="ARBA" id="ARBA00023004"/>
    </source>
</evidence>
<feature type="binding site" evidence="9">
    <location>
        <position position="70"/>
    </location>
    <ligand>
        <name>[4Fe-4S] cluster</name>
        <dbReference type="ChEBI" id="CHEBI:49883"/>
        <label>2</label>
        <note>4Fe-4S-S-AdoMet</note>
    </ligand>
</feature>
<evidence type="ECO:0000259" key="10">
    <source>
        <dbReference type="PROSITE" id="PS51918"/>
    </source>
</evidence>
<keyword evidence="3 9" id="KW-0808">Transferase</keyword>
<accession>A0A532V391</accession>
<dbReference type="FunFam" id="3.20.20.70:FF:000040">
    <property type="entry name" value="Lipoyl synthase"/>
    <property type="match status" value="1"/>
</dbReference>
<dbReference type="HAMAP" id="MF_00206">
    <property type="entry name" value="Lipoyl_synth"/>
    <property type="match status" value="1"/>
</dbReference>
<dbReference type="SFLD" id="SFLDG01058">
    <property type="entry name" value="lipoyl_synthase_like"/>
    <property type="match status" value="1"/>
</dbReference>
<comment type="cofactor">
    <cofactor evidence="9">
        <name>[4Fe-4S] cluster</name>
        <dbReference type="ChEBI" id="CHEBI:49883"/>
    </cofactor>
    <text evidence="9">Binds 2 [4Fe-4S] clusters per subunit. One cluster is coordinated with 3 cysteines and an exchangeable S-adenosyl-L-methionine.</text>
</comment>
<feature type="binding site" evidence="9">
    <location>
        <position position="274"/>
    </location>
    <ligand>
        <name>[4Fe-4S] cluster</name>
        <dbReference type="ChEBI" id="CHEBI:49883"/>
        <label>1</label>
    </ligand>
</feature>
<feature type="binding site" evidence="9">
    <location>
        <position position="63"/>
    </location>
    <ligand>
        <name>[4Fe-4S] cluster</name>
        <dbReference type="ChEBI" id="CHEBI:49883"/>
        <label>2</label>
        <note>4Fe-4S-S-AdoMet</note>
    </ligand>
</feature>
<dbReference type="GO" id="GO:0051539">
    <property type="term" value="F:4 iron, 4 sulfur cluster binding"/>
    <property type="evidence" value="ECO:0007669"/>
    <property type="project" value="UniProtKB-UniRule"/>
</dbReference>
<reference evidence="11 12" key="1">
    <citation type="submission" date="2017-06" db="EMBL/GenBank/DDBJ databases">
        <title>Novel microbial phyla capable of carbon fixation and sulfur reduction in deep-sea sediments.</title>
        <authorList>
            <person name="Huang J."/>
            <person name="Baker B."/>
            <person name="Wang Y."/>
        </authorList>
    </citation>
    <scope>NUCLEOTIDE SEQUENCE [LARGE SCALE GENOMIC DNA]</scope>
    <source>
        <strain evidence="11">B3_LCP</strain>
    </source>
</reference>
<dbReference type="SFLD" id="SFLDS00029">
    <property type="entry name" value="Radical_SAM"/>
    <property type="match status" value="1"/>
</dbReference>
<dbReference type="GO" id="GO:0046872">
    <property type="term" value="F:metal ion binding"/>
    <property type="evidence" value="ECO:0007669"/>
    <property type="project" value="UniProtKB-KW"/>
</dbReference>
<keyword evidence="6 9" id="KW-0408">Iron</keyword>
<feature type="binding site" evidence="9">
    <location>
        <position position="67"/>
    </location>
    <ligand>
        <name>[4Fe-4S] cluster</name>
        <dbReference type="ChEBI" id="CHEBI:49883"/>
        <label>2</label>
        <note>4Fe-4S-S-AdoMet</note>
    </ligand>
</feature>
<dbReference type="EMBL" id="NJBN01000002">
    <property type="protein sequence ID" value="TKJ41686.1"/>
    <property type="molecule type" value="Genomic_DNA"/>
</dbReference>
<dbReference type="InterPro" id="IPR006638">
    <property type="entry name" value="Elp3/MiaA/NifB-like_rSAM"/>
</dbReference>
<dbReference type="NCBIfam" id="NF004019">
    <property type="entry name" value="PRK05481.1"/>
    <property type="match status" value="1"/>
</dbReference>
<feature type="binding site" evidence="9">
    <location>
        <position position="48"/>
    </location>
    <ligand>
        <name>[4Fe-4S] cluster</name>
        <dbReference type="ChEBI" id="CHEBI:49883"/>
        <label>1</label>
    </ligand>
</feature>
<gene>
    <name evidence="9 11" type="primary">lipA</name>
    <name evidence="11" type="ORF">CEE37_03725</name>
</gene>
<sequence length="285" mass="31469">MKMTDKKPDWLKVKLPSGETFAEVHSLIRSQDLNTVCSSARCPNLSECWNNRTATFMILGDHCTRNCSFCAITSGKPSPPDPDEPRRVAQSVKALGLQYAVITSVTRDDLSDGGASHFASTIEQIRAAAPGCLVEVLISDLQGRVEALQTIFAALPDVLNHNLETVPDLYPDVRPKSHYNRSLSVLRKAASSGLRTKTGLMLGLGETEAQLIEVFRDIVDSHCRLLTLGQYLQPTRSHHPVVRYVHPDEFKRLAEIGMEMGFDHVEAGPLVRSSYHAHEQVEGVV</sequence>
<dbReference type="PROSITE" id="PS51918">
    <property type="entry name" value="RADICAL_SAM"/>
    <property type="match status" value="1"/>
</dbReference>
<dbReference type="EC" id="2.8.1.8" evidence="9"/>
<dbReference type="UniPathway" id="UPA00538">
    <property type="reaction ID" value="UER00593"/>
</dbReference>
<dbReference type="PANTHER" id="PTHR10949:SF0">
    <property type="entry name" value="LIPOYL SYNTHASE, MITOCHONDRIAL"/>
    <property type="match status" value="1"/>
</dbReference>
<comment type="similarity">
    <text evidence="9">Belongs to the radical SAM superfamily. Lipoyl synthase family.</text>
</comment>
<dbReference type="SFLD" id="SFLDF00271">
    <property type="entry name" value="lipoyl_synthase"/>
    <property type="match status" value="1"/>
</dbReference>
<dbReference type="GO" id="GO:0005737">
    <property type="term" value="C:cytoplasm"/>
    <property type="evidence" value="ECO:0007669"/>
    <property type="project" value="UniProtKB-SubCell"/>
</dbReference>
<dbReference type="GO" id="GO:0016992">
    <property type="term" value="F:lipoate synthase activity"/>
    <property type="evidence" value="ECO:0007669"/>
    <property type="project" value="UniProtKB-UniRule"/>
</dbReference>
<evidence type="ECO:0000256" key="9">
    <source>
        <dbReference type="HAMAP-Rule" id="MF_00206"/>
    </source>
</evidence>
<evidence type="ECO:0000256" key="4">
    <source>
        <dbReference type="ARBA" id="ARBA00022691"/>
    </source>
</evidence>
<evidence type="ECO:0000313" key="11">
    <source>
        <dbReference type="EMBL" id="TKJ41686.1"/>
    </source>
</evidence>
<evidence type="ECO:0000256" key="3">
    <source>
        <dbReference type="ARBA" id="ARBA00022679"/>
    </source>
</evidence>
<feature type="binding site" evidence="9">
    <location>
        <position position="37"/>
    </location>
    <ligand>
        <name>[4Fe-4S] cluster</name>
        <dbReference type="ChEBI" id="CHEBI:49883"/>
        <label>1</label>
    </ligand>
</feature>
<dbReference type="InterPro" id="IPR058240">
    <property type="entry name" value="rSAM_sf"/>
</dbReference>
<feature type="binding site" evidence="9">
    <location>
        <position position="42"/>
    </location>
    <ligand>
        <name>[4Fe-4S] cluster</name>
        <dbReference type="ChEBI" id="CHEBI:49883"/>
        <label>1</label>
    </ligand>
</feature>
<dbReference type="Pfam" id="PF16881">
    <property type="entry name" value="LIAS_N"/>
    <property type="match status" value="1"/>
</dbReference>
<keyword evidence="4 9" id="KW-0949">S-adenosyl-L-methionine</keyword>
<dbReference type="CDD" id="cd01335">
    <property type="entry name" value="Radical_SAM"/>
    <property type="match status" value="1"/>
</dbReference>
<comment type="pathway">
    <text evidence="9">Protein modification; protein lipoylation via endogenous pathway; protein N(6)-(lipoyl)lysine from octanoyl-[acyl-carrier-protein]: step 2/2.</text>
</comment>
<organism evidence="11 12">
    <name type="scientific">candidate division LCP-89 bacterium B3_LCP</name>
    <dbReference type="NCBI Taxonomy" id="2012998"/>
    <lineage>
        <taxon>Bacteria</taxon>
        <taxon>Pseudomonadati</taxon>
        <taxon>Bacteria division LCP-89</taxon>
    </lineage>
</organism>
<protein>
    <recommendedName>
        <fullName evidence="9">Lipoyl synthase</fullName>
        <ecNumber evidence="9">2.8.1.8</ecNumber>
    </recommendedName>
    <alternativeName>
        <fullName evidence="9">Lip-syn</fullName>
        <shortName evidence="9">LS</shortName>
    </alternativeName>
    <alternativeName>
        <fullName evidence="9">Lipoate synthase</fullName>
    </alternativeName>
    <alternativeName>
        <fullName evidence="9">Lipoic acid synthase</fullName>
    </alternativeName>
    <alternativeName>
        <fullName evidence="9">Sulfur insertion protein LipA</fullName>
    </alternativeName>
</protein>
<dbReference type="Pfam" id="PF04055">
    <property type="entry name" value="Radical_SAM"/>
    <property type="match status" value="1"/>
</dbReference>